<evidence type="ECO:0000313" key="10">
    <source>
        <dbReference type="EMBL" id="AEM42623.1"/>
    </source>
</evidence>
<comment type="pathway">
    <text evidence="3 9">Carbohydrate metabolism; pentose and glucuronate interconversion.</text>
</comment>
<dbReference type="EC" id="4.2.1.8" evidence="5 9"/>
<keyword evidence="10" id="KW-0614">Plasmid</keyword>
<dbReference type="EMBL" id="CP002019">
    <property type="protein sequence ID" value="AEM42623.1"/>
    <property type="molecule type" value="Genomic_DNA"/>
</dbReference>
<comment type="cofactor">
    <cofactor evidence="9">
        <name>Fe(2+)</name>
        <dbReference type="ChEBI" id="CHEBI:29033"/>
    </cofactor>
    <cofactor evidence="9">
        <name>Mn(2+)</name>
        <dbReference type="ChEBI" id="CHEBI:29035"/>
    </cofactor>
</comment>
<evidence type="ECO:0000256" key="5">
    <source>
        <dbReference type="ARBA" id="ARBA00012927"/>
    </source>
</evidence>
<dbReference type="PIRSF" id="PIRSF016049">
    <property type="entry name" value="Man_dehyd"/>
    <property type="match status" value="1"/>
</dbReference>
<gene>
    <name evidence="9 10" type="primary">uxuA</name>
    <name evidence="10" type="ordered locus">KVU_PA0206</name>
</gene>
<reference evidence="10 11" key="1">
    <citation type="journal article" date="2011" name="J. Bacteriol.">
        <title>Complete genome sequence of the industrial strain Ketogulonicigenium vulgare WSH-001.</title>
        <authorList>
            <person name="Liu L."/>
            <person name="Li Y."/>
            <person name="Zhang J."/>
            <person name="Zhou Z."/>
            <person name="Liu J."/>
            <person name="Li X."/>
            <person name="Zhou J."/>
            <person name="Du G."/>
            <person name="Wang L."/>
            <person name="Chen J."/>
        </authorList>
    </citation>
    <scope>NUCLEOTIDE SEQUENCE [LARGE SCALE GENOMIC DNA]</scope>
    <source>
        <strain evidence="10 11">WSH-001</strain>
        <plasmid evidence="11">pKVU_100</plasmid>
    </source>
</reference>
<dbReference type="GO" id="GO:0042840">
    <property type="term" value="P:D-glucuronate catabolic process"/>
    <property type="evidence" value="ECO:0007669"/>
    <property type="project" value="TreeGrafter"/>
</dbReference>
<dbReference type="GO" id="GO:0008198">
    <property type="term" value="F:ferrous iron binding"/>
    <property type="evidence" value="ECO:0007669"/>
    <property type="project" value="TreeGrafter"/>
</dbReference>
<dbReference type="OrthoDB" id="9780250at2"/>
<sequence>MQKTLMRQTWRWFGPEDKVTLQDARQAEAEGIVTSLYHITPGEVWTRDAIRALKQNVQTNPDGSATGLTWDVVESLPVTEAIKTQTGRWREDIANWKTSLEHLAAEGLEVVCYNFMPILDWTRTAHRHVLDNGGTAMMFDLAEFAYFDTDILRRDGAAGDYPADVLADAAKIGAAMNDTQRAALADAIVAGLAGAMESWTVDTLRQQLTQYAGMSNAGLRRHLVDFLQEVVPHAERLGLRLCCHPDDPPFSLLGLPKVASTEEDYRLMIEAVDSPANGITFCTGSLGSRDDVDLPGFVERLGHRISFVHLRNVTRHRAGVPTGFLEDTHLGGDVDMVAVVRALLAQQKQRQTAGRSDWQIPFRPDHGQDLLTDAARGARAGYPAVGRLKGMAELRGVMHALA</sequence>
<dbReference type="PANTHER" id="PTHR30387:SF2">
    <property type="entry name" value="MANNONATE DEHYDRATASE"/>
    <property type="match status" value="1"/>
</dbReference>
<accession>F9YB71</accession>
<dbReference type="GO" id="GO:0030145">
    <property type="term" value="F:manganese ion binding"/>
    <property type="evidence" value="ECO:0007669"/>
    <property type="project" value="TreeGrafter"/>
</dbReference>
<dbReference type="PATRIC" id="fig|759362.5.peg.2900"/>
<dbReference type="UniPathway" id="UPA00246"/>
<keyword evidence="6 9" id="KW-0408">Iron</keyword>
<keyword evidence="7 9" id="KW-0464">Manganese</keyword>
<dbReference type="KEGG" id="kvl:KVU_PA0206"/>
<evidence type="ECO:0000256" key="9">
    <source>
        <dbReference type="HAMAP-Rule" id="MF_00106"/>
    </source>
</evidence>
<dbReference type="PANTHER" id="PTHR30387">
    <property type="entry name" value="MANNONATE DEHYDRATASE"/>
    <property type="match status" value="1"/>
</dbReference>
<evidence type="ECO:0000256" key="7">
    <source>
        <dbReference type="ARBA" id="ARBA00023211"/>
    </source>
</evidence>
<dbReference type="InterPro" id="IPR004628">
    <property type="entry name" value="Man_deHydtase"/>
</dbReference>
<evidence type="ECO:0000256" key="8">
    <source>
        <dbReference type="ARBA" id="ARBA00023239"/>
    </source>
</evidence>
<dbReference type="AlphaFoldDB" id="F9YB71"/>
<dbReference type="NCBIfam" id="NF003027">
    <property type="entry name" value="PRK03906.1"/>
    <property type="match status" value="1"/>
</dbReference>
<dbReference type="SUPFAM" id="SSF51658">
    <property type="entry name" value="Xylose isomerase-like"/>
    <property type="match status" value="1"/>
</dbReference>
<name>F9YB71_KETVW</name>
<dbReference type="InterPro" id="IPR036237">
    <property type="entry name" value="Xyl_isomerase-like_sf"/>
</dbReference>
<geneLocation type="plasmid" evidence="11">
    <name>pKVU_100</name>
</geneLocation>
<comment type="catalytic activity">
    <reaction evidence="1 9">
        <text>D-mannonate = 2-dehydro-3-deoxy-D-gluconate + H2O</text>
        <dbReference type="Rhea" id="RHEA:20097"/>
        <dbReference type="ChEBI" id="CHEBI:15377"/>
        <dbReference type="ChEBI" id="CHEBI:17767"/>
        <dbReference type="ChEBI" id="CHEBI:57990"/>
        <dbReference type="EC" id="4.2.1.8"/>
    </reaction>
</comment>
<comment type="function">
    <text evidence="2 9">Catalyzes the dehydration of D-mannonate.</text>
</comment>
<evidence type="ECO:0000256" key="3">
    <source>
        <dbReference type="ARBA" id="ARBA00004892"/>
    </source>
</evidence>
<dbReference type="Proteomes" id="UP000000692">
    <property type="component" value="Plasmid 1"/>
</dbReference>
<proteinExistence type="inferred from homology"/>
<dbReference type="NCBIfam" id="TIGR00695">
    <property type="entry name" value="uxuA"/>
    <property type="match status" value="1"/>
</dbReference>
<evidence type="ECO:0000313" key="11">
    <source>
        <dbReference type="Proteomes" id="UP000000692"/>
    </source>
</evidence>
<protein>
    <recommendedName>
        <fullName evidence="5 9">Mannonate dehydratase</fullName>
        <ecNumber evidence="5 9">4.2.1.8</ecNumber>
    </recommendedName>
    <alternativeName>
        <fullName evidence="9">D-mannonate hydro-lyase</fullName>
    </alternativeName>
</protein>
<evidence type="ECO:0000256" key="1">
    <source>
        <dbReference type="ARBA" id="ARBA00001794"/>
    </source>
</evidence>
<dbReference type="Pfam" id="PF03786">
    <property type="entry name" value="UxuA"/>
    <property type="match status" value="1"/>
</dbReference>
<dbReference type="GO" id="GO:0008927">
    <property type="term" value="F:mannonate dehydratase activity"/>
    <property type="evidence" value="ECO:0007669"/>
    <property type="project" value="UniProtKB-UniRule"/>
</dbReference>
<keyword evidence="8 9" id="KW-0456">Lyase</keyword>
<evidence type="ECO:0000256" key="2">
    <source>
        <dbReference type="ARBA" id="ARBA00002713"/>
    </source>
</evidence>
<evidence type="ECO:0000256" key="4">
    <source>
        <dbReference type="ARBA" id="ARBA00007389"/>
    </source>
</evidence>
<evidence type="ECO:0000256" key="6">
    <source>
        <dbReference type="ARBA" id="ARBA00023004"/>
    </source>
</evidence>
<dbReference type="HOGENOM" id="CLU_058621_2_0_5"/>
<comment type="similarity">
    <text evidence="4 9">Belongs to the mannonate dehydratase family.</text>
</comment>
<dbReference type="Gene3D" id="3.20.20.150">
    <property type="entry name" value="Divalent-metal-dependent TIM barrel enzymes"/>
    <property type="match status" value="1"/>
</dbReference>
<organism evidence="10 11">
    <name type="scientific">Ketogulonicigenium vulgare (strain WSH-001)</name>
    <dbReference type="NCBI Taxonomy" id="759362"/>
    <lineage>
        <taxon>Bacteria</taxon>
        <taxon>Pseudomonadati</taxon>
        <taxon>Pseudomonadota</taxon>
        <taxon>Alphaproteobacteria</taxon>
        <taxon>Rhodobacterales</taxon>
        <taxon>Roseobacteraceae</taxon>
        <taxon>Ketogulonicigenium</taxon>
    </lineage>
</organism>
<dbReference type="HAMAP" id="MF_00106">
    <property type="entry name" value="UxuA"/>
    <property type="match status" value="1"/>
</dbReference>
<keyword evidence="11" id="KW-1185">Reference proteome</keyword>